<comment type="caution">
    <text evidence="7">The sequence shown here is derived from an EMBL/GenBank/DDBJ whole genome shotgun (WGS) entry which is preliminary data.</text>
</comment>
<dbReference type="GO" id="GO:0016052">
    <property type="term" value="P:carbohydrate catabolic process"/>
    <property type="evidence" value="ECO:0007669"/>
    <property type="project" value="TreeGrafter"/>
</dbReference>
<dbReference type="Pfam" id="PF00232">
    <property type="entry name" value="Glyco_hydro_1"/>
    <property type="match status" value="1"/>
</dbReference>
<sequence>MTLRKDFLWGGAVAAHQLEGGWNAGGKGPSVADVMTAGANGVERQITDGVIDGLNYPNHEAIDFYHRYKEDLKLFADLGLNCFRTSIAWTRIFPKGDELEPNEEGLQFYDDLFDECLANGIEPVITLSHFEMPYHLVTEYGGFRNRKLIDFFVRFAEVVMKRYKNKVKYWMTFNEINNQANFNRDFAPFTNSGLKFTDSDNREQVMYQAAHYELVASAKVVELGHQINPDFEIGCMIAMCPIYPATCKPEDMMAATVAMQRRYWFADVHVRGHYPAYLKAYFNRKKFNLDITDEDLSALEKGCVDYIGFSYYMSFAIKDQADQTDRVHLHGDIDEHGYQRELGAPAFDYLEDSDLVKNDYVKASEWGWQIDPMGLRWSMSWFYERYEKPLFIVENGFGAVDEVEPDGSIHDQYRIDYLEAHIKAMKDAVEFEGVDLMGYTPWGFIDLVSAGTGEMKKRYGMIYVDKDNEGNGTLDRSEKDSFAWYHDVIKSNGENL</sequence>
<keyword evidence="8" id="KW-1185">Reference proteome</keyword>
<evidence type="ECO:0000256" key="5">
    <source>
        <dbReference type="RuleBase" id="RU003690"/>
    </source>
</evidence>
<dbReference type="GO" id="GO:0005829">
    <property type="term" value="C:cytosol"/>
    <property type="evidence" value="ECO:0007669"/>
    <property type="project" value="TreeGrafter"/>
</dbReference>
<keyword evidence="3 6" id="KW-0326">Glycosidase</keyword>
<dbReference type="PRINTS" id="PR00131">
    <property type="entry name" value="GLHYDRLASE1"/>
</dbReference>
<evidence type="ECO:0000256" key="4">
    <source>
        <dbReference type="PROSITE-ProRule" id="PRU10055"/>
    </source>
</evidence>
<dbReference type="STRING" id="1291764.GCA_001311235_00640"/>
<dbReference type="PANTHER" id="PTHR10353:SF85">
    <property type="entry name" value="ARYL-PHOSPHO-BETA-D-GLUCOSIDASE BGLA"/>
    <property type="match status" value="1"/>
</dbReference>
<name>A0A2A5RN75_9LACT</name>
<dbReference type="RefSeq" id="WP_054639089.1">
    <property type="nucleotide sequence ID" value="NZ_BBAL01000002.1"/>
</dbReference>
<evidence type="ECO:0000313" key="7">
    <source>
        <dbReference type="EMBL" id="PCS00785.1"/>
    </source>
</evidence>
<dbReference type="GO" id="GO:0008422">
    <property type="term" value="F:beta-glucosidase activity"/>
    <property type="evidence" value="ECO:0007669"/>
    <property type="project" value="TreeGrafter"/>
</dbReference>
<dbReference type="AlphaFoldDB" id="A0A2A5RN75"/>
<dbReference type="InterPro" id="IPR001360">
    <property type="entry name" value="Glyco_hydro_1"/>
</dbReference>
<dbReference type="PANTHER" id="PTHR10353">
    <property type="entry name" value="GLYCOSYL HYDROLASE"/>
    <property type="match status" value="1"/>
</dbReference>
<dbReference type="FunFam" id="3.20.20.80:FF:000004">
    <property type="entry name" value="Beta-glucosidase 6-phospho-beta-glucosidase"/>
    <property type="match status" value="1"/>
</dbReference>
<dbReference type="InterPro" id="IPR017853">
    <property type="entry name" value="GH"/>
</dbReference>
<evidence type="ECO:0000313" key="8">
    <source>
        <dbReference type="Proteomes" id="UP000218181"/>
    </source>
</evidence>
<dbReference type="NCBIfam" id="NF007154">
    <property type="entry name" value="PRK09589.1"/>
    <property type="match status" value="1"/>
</dbReference>
<organism evidence="7 8">
    <name type="scientific">Lactococcus fujiensis JCM 16395</name>
    <dbReference type="NCBI Taxonomy" id="1291764"/>
    <lineage>
        <taxon>Bacteria</taxon>
        <taxon>Bacillati</taxon>
        <taxon>Bacillota</taxon>
        <taxon>Bacilli</taxon>
        <taxon>Lactobacillales</taxon>
        <taxon>Streptococcaceae</taxon>
        <taxon>Lactococcus</taxon>
    </lineage>
</organism>
<dbReference type="InterPro" id="IPR033132">
    <property type="entry name" value="GH_1_N_CS"/>
</dbReference>
<dbReference type="PROSITE" id="PS00653">
    <property type="entry name" value="GLYCOSYL_HYDROL_F1_2"/>
    <property type="match status" value="1"/>
</dbReference>
<dbReference type="NCBIfam" id="NF011589">
    <property type="entry name" value="PRK15014.1"/>
    <property type="match status" value="1"/>
</dbReference>
<feature type="active site" description="Nucleophile" evidence="4">
    <location>
        <position position="394"/>
    </location>
</feature>
<proteinExistence type="inferred from homology"/>
<dbReference type="PROSITE" id="PS00572">
    <property type="entry name" value="GLYCOSYL_HYDROL_F1_1"/>
    <property type="match status" value="1"/>
</dbReference>
<reference evidence="7 8" key="1">
    <citation type="submission" date="2014-12" db="EMBL/GenBank/DDBJ databases">
        <title>Draft genome sequences of 10 type strains of Lactococcus.</title>
        <authorList>
            <person name="Sun Z."/>
            <person name="Zhong Z."/>
            <person name="Liu W."/>
            <person name="Zhang W."/>
            <person name="Zhang H."/>
        </authorList>
    </citation>
    <scope>NUCLEOTIDE SEQUENCE [LARGE SCALE GENOMIC DNA]</scope>
    <source>
        <strain evidence="7 8">JCM 16395</strain>
    </source>
</reference>
<dbReference type="OrthoDB" id="1637462at2"/>
<dbReference type="SUPFAM" id="SSF51445">
    <property type="entry name" value="(Trans)glycosidases"/>
    <property type="match status" value="1"/>
</dbReference>
<evidence type="ECO:0000256" key="2">
    <source>
        <dbReference type="ARBA" id="ARBA00022801"/>
    </source>
</evidence>
<comment type="similarity">
    <text evidence="1 5">Belongs to the glycosyl hydrolase 1 family.</text>
</comment>
<keyword evidence="2 6" id="KW-0378">Hydrolase</keyword>
<gene>
    <name evidence="7" type="ORF">RT41_GL001167</name>
</gene>
<dbReference type="Proteomes" id="UP000218181">
    <property type="component" value="Unassembled WGS sequence"/>
</dbReference>
<dbReference type="InterPro" id="IPR018120">
    <property type="entry name" value="Glyco_hydro_1_AS"/>
</dbReference>
<evidence type="ECO:0000256" key="3">
    <source>
        <dbReference type="ARBA" id="ARBA00023295"/>
    </source>
</evidence>
<dbReference type="EMBL" id="JXJU01000003">
    <property type="protein sequence ID" value="PCS00785.1"/>
    <property type="molecule type" value="Genomic_DNA"/>
</dbReference>
<dbReference type="Gene3D" id="3.20.20.80">
    <property type="entry name" value="Glycosidases"/>
    <property type="match status" value="1"/>
</dbReference>
<evidence type="ECO:0000256" key="6">
    <source>
        <dbReference type="RuleBase" id="RU004468"/>
    </source>
</evidence>
<protein>
    <submittedName>
        <fullName evidence="7">6-phospho-beta-glucosidase</fullName>
    </submittedName>
</protein>
<evidence type="ECO:0000256" key="1">
    <source>
        <dbReference type="ARBA" id="ARBA00010838"/>
    </source>
</evidence>
<accession>A0A2A5RN75</accession>